<protein>
    <submittedName>
        <fullName evidence="10">Aromatic compound dioxygenase</fullName>
    </submittedName>
</protein>
<dbReference type="InterPro" id="IPR015889">
    <property type="entry name" value="Intradiol_dOase_core"/>
</dbReference>
<evidence type="ECO:0000256" key="7">
    <source>
        <dbReference type="SAM" id="MobiDB-lite"/>
    </source>
</evidence>
<keyword evidence="6" id="KW-0408">Iron</keyword>
<comment type="caution">
    <text evidence="10">The sequence shown here is derived from an EMBL/GenBank/DDBJ whole genome shotgun (WGS) entry which is preliminary data.</text>
</comment>
<evidence type="ECO:0000256" key="4">
    <source>
        <dbReference type="ARBA" id="ARBA00022964"/>
    </source>
</evidence>
<dbReference type="Gene3D" id="2.60.130.10">
    <property type="entry name" value="Aromatic compound dioxygenase"/>
    <property type="match status" value="1"/>
</dbReference>
<proteinExistence type="inferred from homology"/>
<dbReference type="InterPro" id="IPR050770">
    <property type="entry name" value="Intradiol_RC_Dioxygenase"/>
</dbReference>
<evidence type="ECO:0000256" key="1">
    <source>
        <dbReference type="ARBA" id="ARBA00001965"/>
    </source>
</evidence>
<accession>A0A4S8UG10</accession>
<evidence type="ECO:0000256" key="2">
    <source>
        <dbReference type="ARBA" id="ARBA00007825"/>
    </source>
</evidence>
<dbReference type="Pfam" id="PF04444">
    <property type="entry name" value="Dioxygenase_N"/>
    <property type="match status" value="1"/>
</dbReference>
<evidence type="ECO:0000259" key="9">
    <source>
        <dbReference type="Pfam" id="PF04444"/>
    </source>
</evidence>
<comment type="similarity">
    <text evidence="2">Belongs to the intradiol ring-cleavage dioxygenase family.</text>
</comment>
<evidence type="ECO:0000256" key="5">
    <source>
        <dbReference type="ARBA" id="ARBA00023002"/>
    </source>
</evidence>
<evidence type="ECO:0000256" key="6">
    <source>
        <dbReference type="ARBA" id="ARBA00023004"/>
    </source>
</evidence>
<feature type="region of interest" description="Disordered" evidence="7">
    <location>
        <begin position="97"/>
        <end position="127"/>
    </location>
</feature>
<evidence type="ECO:0000313" key="10">
    <source>
        <dbReference type="EMBL" id="THW10848.1"/>
    </source>
</evidence>
<sequence>MDTVSVPSLKDLTIENITENVHAINSQCSDQRLKFLLERTVSHLHDLARETRLTTGEWMATLLFLTKVGQISSDVRQEFILLSDVLGLSLLVDSIDHPKPENSTEGTVLGPFHTHEAEHSHNGGSISQDADGEPLLVVCTVKDVDGNPISGANVDVWETDSKGFYDVQHADRTGPDGRAVLTSDSAGNFWFKAILPVPYPIPHDGPVGGLLKKLNRHPYRPSHMHFMFDKSGYDPLITALYLKNDPYESTDAVFGVKQSLIVEVGKVDDRDQAEKYGVKTGTSLITYDFVLVTDEAARKLRRSKAEEAMNSQGRKVRFIDDLPVPDVD</sequence>
<dbReference type="GO" id="GO:0008199">
    <property type="term" value="F:ferric iron binding"/>
    <property type="evidence" value="ECO:0007669"/>
    <property type="project" value="InterPro"/>
</dbReference>
<evidence type="ECO:0000259" key="8">
    <source>
        <dbReference type="Pfam" id="PF00775"/>
    </source>
</evidence>
<dbReference type="InterPro" id="IPR000627">
    <property type="entry name" value="Intradiol_dOase_C"/>
</dbReference>
<gene>
    <name evidence="10" type="ORF">D6D24_07620</name>
</gene>
<feature type="domain" description="Catechol dioxygenase N-terminal" evidence="9">
    <location>
        <begin position="30"/>
        <end position="103"/>
    </location>
</feature>
<dbReference type="SUPFAM" id="SSF49482">
    <property type="entry name" value="Aromatic compound dioxygenase"/>
    <property type="match status" value="1"/>
</dbReference>
<dbReference type="InterPro" id="IPR007535">
    <property type="entry name" value="Catechol_dOase_N"/>
</dbReference>
<evidence type="ECO:0000256" key="3">
    <source>
        <dbReference type="ARBA" id="ARBA00022723"/>
    </source>
</evidence>
<dbReference type="GO" id="GO:0018576">
    <property type="term" value="F:catechol 1,2-dioxygenase activity"/>
    <property type="evidence" value="ECO:0007669"/>
    <property type="project" value="InterPro"/>
</dbReference>
<comment type="cofactor">
    <cofactor evidence="1">
        <name>Fe(3+)</name>
        <dbReference type="ChEBI" id="CHEBI:29034"/>
    </cofactor>
</comment>
<organism evidence="10 11">
    <name type="scientific">Aureobasidium pullulans</name>
    <name type="common">Black yeast</name>
    <name type="synonym">Pullularia pullulans</name>
    <dbReference type="NCBI Taxonomy" id="5580"/>
    <lineage>
        <taxon>Eukaryota</taxon>
        <taxon>Fungi</taxon>
        <taxon>Dikarya</taxon>
        <taxon>Ascomycota</taxon>
        <taxon>Pezizomycotina</taxon>
        <taxon>Dothideomycetes</taxon>
        <taxon>Dothideomycetidae</taxon>
        <taxon>Dothideales</taxon>
        <taxon>Saccotheciaceae</taxon>
        <taxon>Aureobasidium</taxon>
    </lineage>
</organism>
<keyword evidence="5" id="KW-0560">Oxidoreductase</keyword>
<dbReference type="Pfam" id="PF00775">
    <property type="entry name" value="Dioxygenase_C"/>
    <property type="match status" value="1"/>
</dbReference>
<dbReference type="AlphaFoldDB" id="A0A4S8UG10"/>
<feature type="domain" description="Intradiol ring-cleavage dioxygenases" evidence="8">
    <location>
        <begin position="110"/>
        <end position="291"/>
    </location>
</feature>
<evidence type="ECO:0000313" key="11">
    <source>
        <dbReference type="Proteomes" id="UP000308014"/>
    </source>
</evidence>
<dbReference type="CDD" id="cd03461">
    <property type="entry name" value="1_2-HQD"/>
    <property type="match status" value="1"/>
</dbReference>
<reference evidence="10 11" key="1">
    <citation type="submission" date="2018-10" db="EMBL/GenBank/DDBJ databases">
        <title>Fifty Aureobasidium pullulans genomes reveal a recombining polyextremotolerant generalist.</title>
        <authorList>
            <person name="Gostincar C."/>
            <person name="Turk M."/>
            <person name="Zajc J."/>
            <person name="Gunde-Cimerman N."/>
        </authorList>
    </citation>
    <scope>NUCLEOTIDE SEQUENCE [LARGE SCALE GENOMIC DNA]</scope>
    <source>
        <strain evidence="10 11">EXF-11318</strain>
    </source>
</reference>
<name>A0A4S8UG10_AURPU</name>
<dbReference type="Proteomes" id="UP000308014">
    <property type="component" value="Unassembled WGS sequence"/>
</dbReference>
<dbReference type="PANTHER" id="PTHR33711:SF7">
    <property type="entry name" value="INTRADIOL RING-CLEAVAGE DIOXYGENASES DOMAIN-CONTAINING PROTEIN-RELATED"/>
    <property type="match status" value="1"/>
</dbReference>
<dbReference type="InterPro" id="IPR039390">
    <property type="entry name" value="1_2-HQD/HQD"/>
</dbReference>
<dbReference type="GO" id="GO:0009712">
    <property type="term" value="P:catechol-containing compound metabolic process"/>
    <property type="evidence" value="ECO:0007669"/>
    <property type="project" value="InterPro"/>
</dbReference>
<dbReference type="PANTHER" id="PTHR33711">
    <property type="entry name" value="DIOXYGENASE, PUTATIVE (AFU_ORTHOLOGUE AFUA_2G02910)-RELATED"/>
    <property type="match status" value="1"/>
</dbReference>
<keyword evidence="3" id="KW-0479">Metal-binding</keyword>
<dbReference type="EMBL" id="QZAJ01000380">
    <property type="protein sequence ID" value="THW10848.1"/>
    <property type="molecule type" value="Genomic_DNA"/>
</dbReference>
<keyword evidence="4 10" id="KW-0223">Dioxygenase</keyword>